<name>A0A6A4PU66_LUPAL</name>
<dbReference type="AlphaFoldDB" id="A0A6A4PU66"/>
<proteinExistence type="predicted"/>
<evidence type="ECO:0000256" key="1">
    <source>
        <dbReference type="SAM" id="Phobius"/>
    </source>
</evidence>
<keyword evidence="3" id="KW-1185">Reference proteome</keyword>
<comment type="caution">
    <text evidence="2">The sequence shown here is derived from an EMBL/GenBank/DDBJ whole genome shotgun (WGS) entry which is preliminary data.</text>
</comment>
<sequence>MFNERENVTLLVLLLIFSTLLSCICLTLVIKFIMEFIGVMNSSPKDHEALWAGIGIVVFTIYAFAFISFVIFPSCGMLFKSGSKIAPTPVSVEVVQHPSVVIQQSDSPLHDQSL</sequence>
<feature type="transmembrane region" description="Helical" evidence="1">
    <location>
        <begin position="7"/>
        <end position="30"/>
    </location>
</feature>
<keyword evidence="1" id="KW-0812">Transmembrane</keyword>
<keyword evidence="1" id="KW-1133">Transmembrane helix</keyword>
<keyword evidence="1" id="KW-0472">Membrane</keyword>
<dbReference type="EMBL" id="WOCE01000010">
    <property type="protein sequence ID" value="KAE9604949.1"/>
    <property type="molecule type" value="Genomic_DNA"/>
</dbReference>
<dbReference type="PROSITE" id="PS51257">
    <property type="entry name" value="PROKAR_LIPOPROTEIN"/>
    <property type="match status" value="1"/>
</dbReference>
<reference evidence="3" key="1">
    <citation type="journal article" date="2020" name="Nat. Commun.">
        <title>Genome sequence of the cluster root forming white lupin.</title>
        <authorList>
            <person name="Hufnagel B."/>
            <person name="Marques A."/>
            <person name="Soriano A."/>
            <person name="Marques L."/>
            <person name="Divol F."/>
            <person name="Doumas P."/>
            <person name="Sallet E."/>
            <person name="Mancinotti D."/>
            <person name="Carrere S."/>
            <person name="Marande W."/>
            <person name="Arribat S."/>
            <person name="Keller J."/>
            <person name="Huneau C."/>
            <person name="Blein T."/>
            <person name="Aime D."/>
            <person name="Laguerre M."/>
            <person name="Taylor J."/>
            <person name="Schubert V."/>
            <person name="Nelson M."/>
            <person name="Geu-Flores F."/>
            <person name="Crespi M."/>
            <person name="Gallardo-Guerrero K."/>
            <person name="Delaux P.-M."/>
            <person name="Salse J."/>
            <person name="Berges H."/>
            <person name="Guyot R."/>
            <person name="Gouzy J."/>
            <person name="Peret B."/>
        </authorList>
    </citation>
    <scope>NUCLEOTIDE SEQUENCE [LARGE SCALE GENOMIC DNA]</scope>
    <source>
        <strain evidence="3">cv. Amiga</strain>
    </source>
</reference>
<protein>
    <submittedName>
        <fullName evidence="2">Uncharacterized protein</fullName>
    </submittedName>
</protein>
<gene>
    <name evidence="2" type="ORF">Lalb_Chr10g0091971</name>
</gene>
<dbReference type="Proteomes" id="UP000447434">
    <property type="component" value="Chromosome 10"/>
</dbReference>
<organism evidence="2 3">
    <name type="scientific">Lupinus albus</name>
    <name type="common">White lupine</name>
    <name type="synonym">Lupinus termis</name>
    <dbReference type="NCBI Taxonomy" id="3870"/>
    <lineage>
        <taxon>Eukaryota</taxon>
        <taxon>Viridiplantae</taxon>
        <taxon>Streptophyta</taxon>
        <taxon>Embryophyta</taxon>
        <taxon>Tracheophyta</taxon>
        <taxon>Spermatophyta</taxon>
        <taxon>Magnoliopsida</taxon>
        <taxon>eudicotyledons</taxon>
        <taxon>Gunneridae</taxon>
        <taxon>Pentapetalae</taxon>
        <taxon>rosids</taxon>
        <taxon>fabids</taxon>
        <taxon>Fabales</taxon>
        <taxon>Fabaceae</taxon>
        <taxon>Papilionoideae</taxon>
        <taxon>50 kb inversion clade</taxon>
        <taxon>genistoids sensu lato</taxon>
        <taxon>core genistoids</taxon>
        <taxon>Genisteae</taxon>
        <taxon>Lupinus</taxon>
    </lineage>
</organism>
<feature type="transmembrane region" description="Helical" evidence="1">
    <location>
        <begin position="50"/>
        <end position="72"/>
    </location>
</feature>
<evidence type="ECO:0000313" key="2">
    <source>
        <dbReference type="EMBL" id="KAE9604949.1"/>
    </source>
</evidence>
<evidence type="ECO:0000313" key="3">
    <source>
        <dbReference type="Proteomes" id="UP000447434"/>
    </source>
</evidence>
<accession>A0A6A4PU66</accession>